<dbReference type="Proteomes" id="UP000008144">
    <property type="component" value="Chromosome 1"/>
</dbReference>
<dbReference type="PROSITE" id="PS00421">
    <property type="entry name" value="TM4_1"/>
    <property type="match status" value="1"/>
</dbReference>
<evidence type="ECO:0000256" key="7">
    <source>
        <dbReference type="RuleBase" id="RU361218"/>
    </source>
</evidence>
<comment type="similarity">
    <text evidence="2 7">Belongs to the tetraspanin (TM4SF) family.</text>
</comment>
<evidence type="ECO:0000256" key="4">
    <source>
        <dbReference type="ARBA" id="ARBA00022989"/>
    </source>
</evidence>
<evidence type="ECO:0000256" key="3">
    <source>
        <dbReference type="ARBA" id="ARBA00022692"/>
    </source>
</evidence>
<keyword evidence="4 7" id="KW-1133">Transmembrane helix</keyword>
<evidence type="ECO:0000256" key="5">
    <source>
        <dbReference type="ARBA" id="ARBA00023136"/>
    </source>
</evidence>
<dbReference type="InterPro" id="IPR000301">
    <property type="entry name" value="Tetraspanin_animals"/>
</dbReference>
<reference evidence="8" key="3">
    <citation type="submission" date="2025-08" db="UniProtKB">
        <authorList>
            <consortium name="Ensembl"/>
        </authorList>
    </citation>
    <scope>IDENTIFICATION</scope>
</reference>
<organism evidence="8 9">
    <name type="scientific">Ciona intestinalis</name>
    <name type="common">Transparent sea squirt</name>
    <name type="synonym">Ascidia intestinalis</name>
    <dbReference type="NCBI Taxonomy" id="7719"/>
    <lineage>
        <taxon>Eukaryota</taxon>
        <taxon>Metazoa</taxon>
        <taxon>Chordata</taxon>
        <taxon>Tunicata</taxon>
        <taxon>Ascidiacea</taxon>
        <taxon>Phlebobranchia</taxon>
        <taxon>Cionidae</taxon>
        <taxon>Ciona</taxon>
    </lineage>
</organism>
<keyword evidence="9" id="KW-1185">Reference proteome</keyword>
<evidence type="ECO:0000313" key="9">
    <source>
        <dbReference type="Proteomes" id="UP000008144"/>
    </source>
</evidence>
<dbReference type="InterPro" id="IPR018503">
    <property type="entry name" value="Tetraspanin_CS"/>
</dbReference>
<reference evidence="8" key="4">
    <citation type="submission" date="2025-09" db="UniProtKB">
        <authorList>
            <consortium name="Ensembl"/>
        </authorList>
    </citation>
    <scope>IDENTIFICATION</scope>
</reference>
<reference evidence="9" key="1">
    <citation type="journal article" date="2002" name="Science">
        <title>The draft genome of Ciona intestinalis: insights into chordate and vertebrate origins.</title>
        <authorList>
            <person name="Dehal P."/>
            <person name="Satou Y."/>
            <person name="Campbell R.K."/>
            <person name="Chapman J."/>
            <person name="Degnan B."/>
            <person name="De Tomaso A."/>
            <person name="Davidson B."/>
            <person name="Di Gregorio A."/>
            <person name="Gelpke M."/>
            <person name="Goodstein D.M."/>
            <person name="Harafuji N."/>
            <person name="Hastings K.E."/>
            <person name="Ho I."/>
            <person name="Hotta K."/>
            <person name="Huang W."/>
            <person name="Kawashima T."/>
            <person name="Lemaire P."/>
            <person name="Martinez D."/>
            <person name="Meinertzhagen I.A."/>
            <person name="Necula S."/>
            <person name="Nonaka M."/>
            <person name="Putnam N."/>
            <person name="Rash S."/>
            <person name="Saiga H."/>
            <person name="Satake M."/>
            <person name="Terry A."/>
            <person name="Yamada L."/>
            <person name="Wang H.G."/>
            <person name="Awazu S."/>
            <person name="Azumi K."/>
            <person name="Boore J."/>
            <person name="Branno M."/>
            <person name="Chin-Bow S."/>
            <person name="DeSantis R."/>
            <person name="Doyle S."/>
            <person name="Francino P."/>
            <person name="Keys D.N."/>
            <person name="Haga S."/>
            <person name="Hayashi H."/>
            <person name="Hino K."/>
            <person name="Imai K.S."/>
            <person name="Inaba K."/>
            <person name="Kano S."/>
            <person name="Kobayashi K."/>
            <person name="Kobayashi M."/>
            <person name="Lee B.I."/>
            <person name="Makabe K.W."/>
            <person name="Manohar C."/>
            <person name="Matassi G."/>
            <person name="Medina M."/>
            <person name="Mochizuki Y."/>
            <person name="Mount S."/>
            <person name="Morishita T."/>
            <person name="Miura S."/>
            <person name="Nakayama A."/>
            <person name="Nishizaka S."/>
            <person name="Nomoto H."/>
            <person name="Ohta F."/>
            <person name="Oishi K."/>
            <person name="Rigoutsos I."/>
            <person name="Sano M."/>
            <person name="Sasaki A."/>
            <person name="Sasakura Y."/>
            <person name="Shoguchi E."/>
            <person name="Shin-i T."/>
            <person name="Spagnuolo A."/>
            <person name="Stainier D."/>
            <person name="Suzuki M.M."/>
            <person name="Tassy O."/>
            <person name="Takatori N."/>
            <person name="Tokuoka M."/>
            <person name="Yagi K."/>
            <person name="Yoshizaki F."/>
            <person name="Wada S."/>
            <person name="Zhang C."/>
            <person name="Hyatt P.D."/>
            <person name="Larimer F."/>
            <person name="Detter C."/>
            <person name="Doggett N."/>
            <person name="Glavina T."/>
            <person name="Hawkins T."/>
            <person name="Richardson P."/>
            <person name="Lucas S."/>
            <person name="Kohara Y."/>
            <person name="Levine M."/>
            <person name="Satoh N."/>
            <person name="Rokhsar D.S."/>
        </authorList>
    </citation>
    <scope>NUCLEOTIDE SEQUENCE [LARGE SCALE GENOMIC DNA]</scope>
</reference>
<sequence length="241" mass="25808">VKMVSRSMKTTPAVTCMKTLLAIFTLIFLVIGIALLVAGTYSKISLTSYNLLSTTDFTSVPYVMIGVGAFIVVVGLAGCCATMKGNTCLLRTYAVCLGVVFLAEVVGALAVIISRNKINNGFEAGMQNAMKKYKTDGAYKTAVDNAQKTLHCCGSNNYTDYYTLPGWNPNTVPMSCCSNLTYCKEHLVDNKGCPQLVFGVVNKNLGIVIGSMFGVAFFQLVGLILSCCLASSINANKYELV</sequence>
<name>F6WHA2_CIOIN</name>
<feature type="transmembrane region" description="Helical" evidence="7">
    <location>
        <begin position="93"/>
        <end position="113"/>
    </location>
</feature>
<evidence type="ECO:0000256" key="6">
    <source>
        <dbReference type="PIRSR" id="PIRSR002419-1"/>
    </source>
</evidence>
<evidence type="ECO:0000256" key="1">
    <source>
        <dbReference type="ARBA" id="ARBA00004141"/>
    </source>
</evidence>
<dbReference type="AlphaFoldDB" id="F6WHA2"/>
<keyword evidence="5 7" id="KW-0472">Membrane</keyword>
<dbReference type="Ensembl" id="ENSCINT00000015991.3">
    <property type="protein sequence ID" value="ENSCINP00000015991.3"/>
    <property type="gene ID" value="ENSCING00000007815.3"/>
</dbReference>
<feature type="transmembrane region" description="Helical" evidence="7">
    <location>
        <begin position="205"/>
        <end position="230"/>
    </location>
</feature>
<protein>
    <recommendedName>
        <fullName evidence="7">Tetraspanin</fullName>
    </recommendedName>
</protein>
<evidence type="ECO:0000313" key="8">
    <source>
        <dbReference type="Ensembl" id="ENSCINP00000015991.3"/>
    </source>
</evidence>
<dbReference type="PRINTS" id="PR00259">
    <property type="entry name" value="TMFOUR"/>
</dbReference>
<reference evidence="8" key="2">
    <citation type="journal article" date="2008" name="Genome Biol.">
        <title>Improved genome assembly and evidence-based global gene model set for the chordate Ciona intestinalis: new insight into intron and operon populations.</title>
        <authorList>
            <person name="Satou Y."/>
            <person name="Mineta K."/>
            <person name="Ogasawara M."/>
            <person name="Sasakura Y."/>
            <person name="Shoguchi E."/>
            <person name="Ueno K."/>
            <person name="Yamada L."/>
            <person name="Matsumoto J."/>
            <person name="Wasserscheid J."/>
            <person name="Dewar K."/>
            <person name="Wiley G.B."/>
            <person name="Macmil S.L."/>
            <person name="Roe B.A."/>
            <person name="Zeller R.W."/>
            <person name="Hastings K.E."/>
            <person name="Lemaire P."/>
            <person name="Lindquist E."/>
            <person name="Endo T."/>
            <person name="Hotta K."/>
            <person name="Inaba K."/>
        </authorList>
    </citation>
    <scope>NUCLEOTIDE SEQUENCE [LARGE SCALE GENOMIC DNA]</scope>
    <source>
        <strain evidence="8">wild type</strain>
    </source>
</reference>
<dbReference type="PIRSF" id="PIRSF002419">
    <property type="entry name" value="Tetraspanin"/>
    <property type="match status" value="1"/>
</dbReference>
<comment type="subcellular location">
    <subcellularLocation>
        <location evidence="1 7">Membrane</location>
        <topology evidence="1 7">Multi-pass membrane protein</topology>
    </subcellularLocation>
</comment>
<feature type="transmembrane region" description="Helical" evidence="7">
    <location>
        <begin position="20"/>
        <end position="41"/>
    </location>
</feature>
<evidence type="ECO:0000256" key="2">
    <source>
        <dbReference type="ARBA" id="ARBA00006840"/>
    </source>
</evidence>
<dbReference type="GO" id="GO:0005886">
    <property type="term" value="C:plasma membrane"/>
    <property type="evidence" value="ECO:0000318"/>
    <property type="project" value="GO_Central"/>
</dbReference>
<dbReference type="InParanoid" id="F6WHA2"/>
<dbReference type="HOGENOM" id="CLU_055524_3_0_1"/>
<dbReference type="PANTHER" id="PTHR19282">
    <property type="entry name" value="TETRASPANIN"/>
    <property type="match status" value="1"/>
</dbReference>
<dbReference type="FunCoup" id="F6WHA2">
    <property type="interactions" value="12"/>
</dbReference>
<accession>F6WHA2</accession>
<dbReference type="OMA" id="VYRQGCY"/>
<feature type="disulfide bond" evidence="6">
    <location>
        <begin position="152"/>
        <end position="183"/>
    </location>
</feature>
<dbReference type="SUPFAM" id="SSF48652">
    <property type="entry name" value="Tetraspanin"/>
    <property type="match status" value="1"/>
</dbReference>
<dbReference type="Pfam" id="PF00335">
    <property type="entry name" value="Tetraspanin"/>
    <property type="match status" value="1"/>
</dbReference>
<dbReference type="GeneTree" id="ENSGT00940000173489"/>
<keyword evidence="6" id="KW-1015">Disulfide bond</keyword>
<keyword evidence="3 7" id="KW-0812">Transmembrane</keyword>
<dbReference type="PANTHER" id="PTHR19282:SF252">
    <property type="entry name" value="TETRASPANIN"/>
    <property type="match status" value="1"/>
</dbReference>
<dbReference type="Gene3D" id="1.10.1450.10">
    <property type="entry name" value="Tetraspanin"/>
    <property type="match status" value="1"/>
</dbReference>
<dbReference type="EMBL" id="EAAA01000260">
    <property type="status" value="NOT_ANNOTATED_CDS"/>
    <property type="molecule type" value="Genomic_DNA"/>
</dbReference>
<dbReference type="InterPro" id="IPR018499">
    <property type="entry name" value="Tetraspanin/Peripherin"/>
</dbReference>
<proteinExistence type="inferred from homology"/>
<feature type="transmembrane region" description="Helical" evidence="7">
    <location>
        <begin position="61"/>
        <end position="81"/>
    </location>
</feature>
<dbReference type="InterPro" id="IPR008952">
    <property type="entry name" value="Tetraspanin_EC2_sf"/>
</dbReference>